<dbReference type="Pfam" id="PF20430">
    <property type="entry name" value="Eplus_motif"/>
    <property type="match status" value="1"/>
</dbReference>
<dbReference type="GO" id="GO:0009451">
    <property type="term" value="P:RNA modification"/>
    <property type="evidence" value="ECO:0007669"/>
    <property type="project" value="InterPro"/>
</dbReference>
<dbReference type="NCBIfam" id="TIGR00756">
    <property type="entry name" value="PPR"/>
    <property type="match status" value="5"/>
</dbReference>
<dbReference type="GO" id="GO:0008270">
    <property type="term" value="F:zinc ion binding"/>
    <property type="evidence" value="ECO:0007669"/>
    <property type="project" value="InterPro"/>
</dbReference>
<dbReference type="Pfam" id="PF01535">
    <property type="entry name" value="PPR"/>
    <property type="match status" value="5"/>
</dbReference>
<dbReference type="FunFam" id="1.25.40.10:FF:000090">
    <property type="entry name" value="Pentatricopeptide repeat-containing protein, chloroplastic"/>
    <property type="match status" value="1"/>
</dbReference>
<dbReference type="EMBL" id="JAINDJ010000008">
    <property type="protein sequence ID" value="KAG9439162.1"/>
    <property type="molecule type" value="Genomic_DNA"/>
</dbReference>
<evidence type="ECO:0000259" key="4">
    <source>
        <dbReference type="Pfam" id="PF14432"/>
    </source>
</evidence>
<proteinExistence type="inferred from homology"/>
<dbReference type="AlphaFoldDB" id="A0AAV7DRJ9"/>
<feature type="repeat" description="PPR" evidence="3">
    <location>
        <begin position="576"/>
        <end position="610"/>
    </location>
</feature>
<feature type="repeat" description="PPR" evidence="3">
    <location>
        <begin position="273"/>
        <end position="307"/>
    </location>
</feature>
<comment type="caution">
    <text evidence="5">The sequence shown here is derived from an EMBL/GenBank/DDBJ whole genome shotgun (WGS) entry which is preliminary data.</text>
</comment>
<dbReference type="FunFam" id="1.25.40.10:FF:000578">
    <property type="entry name" value="Pentatricopeptide repeat-containing protein"/>
    <property type="match status" value="1"/>
</dbReference>
<comment type="similarity">
    <text evidence="2">Belongs to the PPR family. PCMP-E subfamily.</text>
</comment>
<organism evidence="5 6">
    <name type="scientific">Aristolochia fimbriata</name>
    <name type="common">White veined hardy Dutchman's pipe vine</name>
    <dbReference type="NCBI Taxonomy" id="158543"/>
    <lineage>
        <taxon>Eukaryota</taxon>
        <taxon>Viridiplantae</taxon>
        <taxon>Streptophyta</taxon>
        <taxon>Embryophyta</taxon>
        <taxon>Tracheophyta</taxon>
        <taxon>Spermatophyta</taxon>
        <taxon>Magnoliopsida</taxon>
        <taxon>Magnoliidae</taxon>
        <taxon>Piperales</taxon>
        <taxon>Aristolochiaceae</taxon>
        <taxon>Aristolochia</taxon>
    </lineage>
</organism>
<dbReference type="Gene3D" id="1.25.40.10">
    <property type="entry name" value="Tetratricopeptide repeat domain"/>
    <property type="match status" value="6"/>
</dbReference>
<sequence length="975" mass="108141">MYAHISHYLMKIAFETSKDADDGFWTGLSVGEPSSCKEVGLKWITGVMLAFPWLMKLFQQRRPQHCSCTLFKLSISTTTVLTVAECSGEKTKAILSLVNNCNFYATPNAYSKLLAEFSISKSLHSGLQIHARIVKVGVSGNLSLCNHLINLYSKCRLFSLARQLLDEIPHPDLVSWSSLVSGYAQNGFGEEALFAFHEMHLSGIKCNEFTFPSVLKACSMTSNLKQGVQIHGIVIVTGFESDVFVANTLVVMYAKCGRLLDSRKLFDEIPERNVVSWNALLASYVQNDFCSKAVCLFQEMVVSGVTPDEFSMSSSLNACAGSEDLYQGKRIHGLLIRLGYDADSFSANALLDMYAKLGDIEAATMVFEKILLPDIVSWNALIAGCVLHGFHDLALDLLQKMKLLGTTPNMFTLSSTLKACAGTGMIELGRQINSHLIKVGFDTDLFVCVGLVDMYSKCGLLEDARRVFDLMPVQDLISWNAMISGYVQNLNDEEAISLFCEMQKGGFNFNQTTLSTILKAIASLQAADASKEVHSYAIKSGLESDIYVTNSIIDAFGKCHNAEDARKVFDLCPFGDAVSFTSMITAYSLNGQSEEALKLFSEMLGKQLKPDPFVCSSLLGACASLSAYEQGKQIHVHILKSGFEMDVFAGNALVYMYAKCGSIEDAFRAFCGIPERGIGKEALDLFQQMLQEGIAPNQITMVSVLSACNHAGLINEAKHYFKSMRELFGIEPTGEHYACMIDLYGRAARMDEAVELLAMMPFEPNASVWGAVLGASRMHGDLELGRRAADMLFVLEPEKSGTHVLLANMYASAGKWQKVKEVRRLMKDRNVKKEPGVSWIEVKDKVHTFIVGDRSHSRSDEIYAKLDELRDLMSKAGYVPQVDVDLHDVDRSEKELLLSHHSEKLAVAFGLISTPPGAPIRVMKNLRVCKDCHTAFKWIMFLQRLLVKFWYFYKLTVDQSTDEELDVKLAYCELA</sequence>
<dbReference type="InterPro" id="IPR046960">
    <property type="entry name" value="PPR_At4g14850-like_plant"/>
</dbReference>
<dbReference type="Proteomes" id="UP000825729">
    <property type="component" value="Unassembled WGS sequence"/>
</dbReference>
<feature type="repeat" description="PPR" evidence="3">
    <location>
        <begin position="172"/>
        <end position="206"/>
    </location>
</feature>
<gene>
    <name evidence="5" type="ORF">H6P81_019327</name>
</gene>
<evidence type="ECO:0000256" key="2">
    <source>
        <dbReference type="ARBA" id="ARBA00061659"/>
    </source>
</evidence>
<evidence type="ECO:0000313" key="6">
    <source>
        <dbReference type="Proteomes" id="UP000825729"/>
    </source>
</evidence>
<dbReference type="InterPro" id="IPR046848">
    <property type="entry name" value="E_motif"/>
</dbReference>
<dbReference type="FunFam" id="1.25.40.10:FF:001100">
    <property type="entry name" value="Pentatricopeptide repeat-containing protein"/>
    <property type="match status" value="1"/>
</dbReference>
<evidence type="ECO:0000313" key="5">
    <source>
        <dbReference type="EMBL" id="KAG9439162.1"/>
    </source>
</evidence>
<dbReference type="Pfam" id="PF13041">
    <property type="entry name" value="PPR_2"/>
    <property type="match status" value="5"/>
</dbReference>
<evidence type="ECO:0000256" key="1">
    <source>
        <dbReference type="ARBA" id="ARBA00022737"/>
    </source>
</evidence>
<dbReference type="Pfam" id="PF13812">
    <property type="entry name" value="PPR_3"/>
    <property type="match status" value="1"/>
</dbReference>
<feature type="domain" description="DYW" evidence="4">
    <location>
        <begin position="877"/>
        <end position="940"/>
    </location>
</feature>
<dbReference type="FunFam" id="1.25.40.10:FF:000073">
    <property type="entry name" value="Pentatricopeptide repeat-containing protein chloroplastic"/>
    <property type="match status" value="2"/>
</dbReference>
<dbReference type="PANTHER" id="PTHR47926:SF530">
    <property type="entry name" value="DYW DOMAIN-CONTAINING PROTEIN"/>
    <property type="match status" value="1"/>
</dbReference>
<dbReference type="InterPro" id="IPR046849">
    <property type="entry name" value="E2_motif"/>
</dbReference>
<feature type="repeat" description="PPR" evidence="3">
    <location>
        <begin position="475"/>
        <end position="509"/>
    </location>
</feature>
<dbReference type="Pfam" id="PF14432">
    <property type="entry name" value="DYW_deaminase"/>
    <property type="match status" value="1"/>
</dbReference>
<accession>A0AAV7DRJ9</accession>
<dbReference type="InterPro" id="IPR032867">
    <property type="entry name" value="DYW_dom"/>
</dbReference>
<dbReference type="InterPro" id="IPR011990">
    <property type="entry name" value="TPR-like_helical_dom_sf"/>
</dbReference>
<keyword evidence="6" id="KW-1185">Reference proteome</keyword>
<keyword evidence="1" id="KW-0677">Repeat</keyword>
<reference evidence="5 6" key="1">
    <citation type="submission" date="2021-07" db="EMBL/GenBank/DDBJ databases">
        <title>The Aristolochia fimbriata genome: insights into angiosperm evolution, floral development and chemical biosynthesis.</title>
        <authorList>
            <person name="Jiao Y."/>
        </authorList>
    </citation>
    <scope>NUCLEOTIDE SEQUENCE [LARGE SCALE GENOMIC DNA]</scope>
    <source>
        <strain evidence="5">IBCAS-2021</strain>
        <tissue evidence="5">Leaf</tissue>
    </source>
</reference>
<evidence type="ECO:0000256" key="3">
    <source>
        <dbReference type="PROSITE-ProRule" id="PRU00708"/>
    </source>
</evidence>
<dbReference type="GO" id="GO:0003729">
    <property type="term" value="F:mRNA binding"/>
    <property type="evidence" value="ECO:0007669"/>
    <property type="project" value="UniProtKB-ARBA"/>
</dbReference>
<dbReference type="FunFam" id="1.25.40.10:FF:000196">
    <property type="entry name" value="Pentatricopeptide repeat-containing protein At4g14850"/>
    <property type="match status" value="1"/>
</dbReference>
<dbReference type="PANTHER" id="PTHR47926">
    <property type="entry name" value="PENTATRICOPEPTIDE REPEAT-CONTAINING PROTEIN"/>
    <property type="match status" value="1"/>
</dbReference>
<dbReference type="Pfam" id="PF20431">
    <property type="entry name" value="E_motif"/>
    <property type="match status" value="1"/>
</dbReference>
<dbReference type="PROSITE" id="PS51375">
    <property type="entry name" value="PPR"/>
    <property type="match status" value="5"/>
</dbReference>
<dbReference type="InterPro" id="IPR002885">
    <property type="entry name" value="PPR_rpt"/>
</dbReference>
<name>A0AAV7DRJ9_ARIFI</name>
<protein>
    <recommendedName>
        <fullName evidence="4">DYW domain-containing protein</fullName>
    </recommendedName>
</protein>
<feature type="repeat" description="PPR" evidence="3">
    <location>
        <begin position="374"/>
        <end position="408"/>
    </location>
</feature>